<evidence type="ECO:0000313" key="2">
    <source>
        <dbReference type="Proteomes" id="UP000269396"/>
    </source>
</evidence>
<proteinExistence type="predicted"/>
<keyword evidence="2" id="KW-1185">Reference proteome</keyword>
<evidence type="ECO:0000313" key="1">
    <source>
        <dbReference type="EMBL" id="VDO70063.1"/>
    </source>
</evidence>
<gene>
    <name evidence="1" type="ORF">SMTD_LOCUS411</name>
</gene>
<organism evidence="1 2">
    <name type="scientific">Schistosoma mattheei</name>
    <dbReference type="NCBI Taxonomy" id="31246"/>
    <lineage>
        <taxon>Eukaryota</taxon>
        <taxon>Metazoa</taxon>
        <taxon>Spiralia</taxon>
        <taxon>Lophotrochozoa</taxon>
        <taxon>Platyhelminthes</taxon>
        <taxon>Trematoda</taxon>
        <taxon>Digenea</taxon>
        <taxon>Strigeidida</taxon>
        <taxon>Schistosomatoidea</taxon>
        <taxon>Schistosomatidae</taxon>
        <taxon>Schistosoma</taxon>
    </lineage>
</organism>
<sequence length="33" mass="3928">MCWCLTKSQHGFRKLIRFLPTYVTYGEGEISVY</sequence>
<dbReference type="AlphaFoldDB" id="A0A183NE75"/>
<name>A0A183NE75_9TREM</name>
<dbReference type="Proteomes" id="UP000269396">
    <property type="component" value="Unassembled WGS sequence"/>
</dbReference>
<protein>
    <submittedName>
        <fullName evidence="1">Uncharacterized protein</fullName>
    </submittedName>
</protein>
<dbReference type="EMBL" id="UZAL01000348">
    <property type="protein sequence ID" value="VDO70063.1"/>
    <property type="molecule type" value="Genomic_DNA"/>
</dbReference>
<accession>A0A183NE75</accession>
<reference evidence="1 2" key="1">
    <citation type="submission" date="2018-11" db="EMBL/GenBank/DDBJ databases">
        <authorList>
            <consortium name="Pathogen Informatics"/>
        </authorList>
    </citation>
    <scope>NUCLEOTIDE SEQUENCE [LARGE SCALE GENOMIC DNA]</scope>
    <source>
        <strain>Denwood</strain>
        <strain evidence="2">Zambia</strain>
    </source>
</reference>